<gene>
    <name evidence="5" type="ORF">OKIOD_LOCUS12271</name>
</gene>
<dbReference type="InterPro" id="IPR000859">
    <property type="entry name" value="CUB_dom"/>
</dbReference>
<feature type="domain" description="CUB" evidence="4">
    <location>
        <begin position="49"/>
        <end position="186"/>
    </location>
</feature>
<evidence type="ECO:0000256" key="2">
    <source>
        <dbReference type="ARBA" id="ARBA00023157"/>
    </source>
</evidence>
<keyword evidence="6" id="KW-1185">Reference proteome</keyword>
<dbReference type="CDD" id="cd00041">
    <property type="entry name" value="CUB"/>
    <property type="match status" value="1"/>
</dbReference>
<accession>A0ABN7SYA2</accession>
<dbReference type="InterPro" id="IPR035914">
    <property type="entry name" value="Sperma_CUB_dom_sf"/>
</dbReference>
<dbReference type="Pfam" id="PF00431">
    <property type="entry name" value="CUB"/>
    <property type="match status" value="1"/>
</dbReference>
<proteinExistence type="predicted"/>
<dbReference type="PANTHER" id="PTHR24251">
    <property type="entry name" value="OVOCHYMASE-RELATED"/>
    <property type="match status" value="1"/>
</dbReference>
<dbReference type="PANTHER" id="PTHR24251:SF37">
    <property type="entry name" value="CUB DOMAIN-CONTAINING PROTEIN"/>
    <property type="match status" value="1"/>
</dbReference>
<dbReference type="SUPFAM" id="SSF49854">
    <property type="entry name" value="Spermadhesin, CUB domain"/>
    <property type="match status" value="1"/>
</dbReference>
<evidence type="ECO:0000313" key="5">
    <source>
        <dbReference type="EMBL" id="CAG5107828.1"/>
    </source>
</evidence>
<evidence type="ECO:0000259" key="4">
    <source>
        <dbReference type="PROSITE" id="PS01180"/>
    </source>
</evidence>
<name>A0ABN7SYA2_OIKDI</name>
<keyword evidence="1" id="KW-0677">Repeat</keyword>
<dbReference type="Gene3D" id="2.60.120.290">
    <property type="entry name" value="Spermadhesin, CUB domain"/>
    <property type="match status" value="1"/>
</dbReference>
<dbReference type="EMBL" id="OU015566">
    <property type="protein sequence ID" value="CAG5107828.1"/>
    <property type="molecule type" value="Genomic_DNA"/>
</dbReference>
<sequence length="303" mass="33955">MKLFSLIAGASASYYTTDYYPTTTTETTTTSITYRTLTTTNGVPIATDCGGRITELQTFSSPDSGAGNYPDRTHCSWTIDIRGVPGFFITANRFNVEYADNCEYDYVKVIANGEERNFCGPRLYGRRRRRDADKKKKEGGKMTPDLVNVSNNGFDDLFVIGGQATVSFSSDHAFTEGGFEFELVEADRLDIIEYHFGRIAASLPEDASWAERYVNRFYKVFNKVVDADNGENCYEDNGFGSDDSADDVQVFDESDFCKLNGQVNAALNSWARNNACEGRGKVYRQVIRAARKVRNFYNDKMGC</sequence>
<dbReference type="SMART" id="SM00042">
    <property type="entry name" value="CUB"/>
    <property type="match status" value="1"/>
</dbReference>
<keyword evidence="2 3" id="KW-1015">Disulfide bond</keyword>
<evidence type="ECO:0000313" key="6">
    <source>
        <dbReference type="Proteomes" id="UP001158576"/>
    </source>
</evidence>
<organism evidence="5 6">
    <name type="scientific">Oikopleura dioica</name>
    <name type="common">Tunicate</name>
    <dbReference type="NCBI Taxonomy" id="34765"/>
    <lineage>
        <taxon>Eukaryota</taxon>
        <taxon>Metazoa</taxon>
        <taxon>Chordata</taxon>
        <taxon>Tunicata</taxon>
        <taxon>Appendicularia</taxon>
        <taxon>Copelata</taxon>
        <taxon>Oikopleuridae</taxon>
        <taxon>Oikopleura</taxon>
    </lineage>
</organism>
<reference evidence="5 6" key="1">
    <citation type="submission" date="2021-04" db="EMBL/GenBank/DDBJ databases">
        <authorList>
            <person name="Bliznina A."/>
        </authorList>
    </citation>
    <scope>NUCLEOTIDE SEQUENCE [LARGE SCALE GENOMIC DNA]</scope>
</reference>
<dbReference type="PROSITE" id="PS01180">
    <property type="entry name" value="CUB"/>
    <property type="match status" value="1"/>
</dbReference>
<protein>
    <submittedName>
        <fullName evidence="5">Oidioi.mRNA.OKI2018_I69.chr1.g3506.t1.cds</fullName>
    </submittedName>
</protein>
<comment type="caution">
    <text evidence="3">Lacks conserved residue(s) required for the propagation of feature annotation.</text>
</comment>
<evidence type="ECO:0000256" key="3">
    <source>
        <dbReference type="PROSITE-ProRule" id="PRU00059"/>
    </source>
</evidence>
<evidence type="ECO:0000256" key="1">
    <source>
        <dbReference type="ARBA" id="ARBA00022737"/>
    </source>
</evidence>
<feature type="disulfide bond" evidence="3">
    <location>
        <begin position="102"/>
        <end position="119"/>
    </location>
</feature>
<dbReference type="Proteomes" id="UP001158576">
    <property type="component" value="Chromosome 1"/>
</dbReference>